<protein>
    <recommendedName>
        <fullName evidence="5">Ectonucleotide pyrophosphatase/phosphodiesterase family member 5</fullName>
    </recommendedName>
</protein>
<keyword evidence="2" id="KW-0732">Signal</keyword>
<evidence type="ECO:0000313" key="3">
    <source>
        <dbReference type="Proteomes" id="UP000050795"/>
    </source>
</evidence>
<reference evidence="4" key="2">
    <citation type="submission" date="2023-11" db="UniProtKB">
        <authorList>
            <consortium name="WormBaseParasite"/>
        </authorList>
    </citation>
    <scope>IDENTIFICATION</scope>
</reference>
<organism evidence="3 4">
    <name type="scientific">Trichobilharzia regenti</name>
    <name type="common">Nasal bird schistosome</name>
    <dbReference type="NCBI Taxonomy" id="157069"/>
    <lineage>
        <taxon>Eukaryota</taxon>
        <taxon>Metazoa</taxon>
        <taxon>Spiralia</taxon>
        <taxon>Lophotrochozoa</taxon>
        <taxon>Platyhelminthes</taxon>
        <taxon>Trematoda</taxon>
        <taxon>Digenea</taxon>
        <taxon>Strigeidida</taxon>
        <taxon>Schistosomatoidea</taxon>
        <taxon>Schistosomatidae</taxon>
        <taxon>Trichobilharzia</taxon>
    </lineage>
</organism>
<dbReference type="WBParaSite" id="TREG1_32440.1">
    <property type="protein sequence ID" value="TREG1_32440.1"/>
    <property type="gene ID" value="TREG1_32440"/>
</dbReference>
<reference evidence="3" key="1">
    <citation type="submission" date="2022-06" db="EMBL/GenBank/DDBJ databases">
        <authorList>
            <person name="Berger JAMES D."/>
            <person name="Berger JAMES D."/>
        </authorList>
    </citation>
    <scope>NUCLEOTIDE SEQUENCE [LARGE SCALE GENOMIC DNA]</scope>
</reference>
<dbReference type="GO" id="GO:0016787">
    <property type="term" value="F:hydrolase activity"/>
    <property type="evidence" value="ECO:0007669"/>
    <property type="project" value="UniProtKB-ARBA"/>
</dbReference>
<dbReference type="CDD" id="cd16018">
    <property type="entry name" value="Enpp"/>
    <property type="match status" value="1"/>
</dbReference>
<dbReference type="Gene3D" id="3.30.1360.180">
    <property type="match status" value="1"/>
</dbReference>
<dbReference type="InterPro" id="IPR002591">
    <property type="entry name" value="Phosphodiest/P_Trfase"/>
</dbReference>
<keyword evidence="1" id="KW-0472">Membrane</keyword>
<dbReference type="PANTHER" id="PTHR10151:SF120">
    <property type="entry name" value="BIS(5'-ADENOSYL)-TRIPHOSPHATASE"/>
    <property type="match status" value="1"/>
</dbReference>
<feature type="signal peptide" evidence="2">
    <location>
        <begin position="1"/>
        <end position="25"/>
    </location>
</feature>
<dbReference type="Proteomes" id="UP000050795">
    <property type="component" value="Unassembled WGS sequence"/>
</dbReference>
<dbReference type="AlphaFoldDB" id="A0AA85JFM9"/>
<dbReference type="InterPro" id="IPR017850">
    <property type="entry name" value="Alkaline_phosphatase_core_sf"/>
</dbReference>
<name>A0AA85JFM9_TRIRE</name>
<dbReference type="PANTHER" id="PTHR10151">
    <property type="entry name" value="ECTONUCLEOTIDE PYROPHOSPHATASE/PHOSPHODIESTERASE"/>
    <property type="match status" value="1"/>
</dbReference>
<dbReference type="Gene3D" id="3.40.720.10">
    <property type="entry name" value="Alkaline Phosphatase, subunit A"/>
    <property type="match status" value="1"/>
</dbReference>
<evidence type="ECO:0000313" key="4">
    <source>
        <dbReference type="WBParaSite" id="TREG1_32440.1"/>
    </source>
</evidence>
<keyword evidence="3" id="KW-1185">Reference proteome</keyword>
<keyword evidence="1" id="KW-0812">Transmembrane</keyword>
<sequence>MKYTSIVTVLITLTLLHLRQKCIYGDDSCSGNPKVLFLSLDGFPYHYFDLAEQNNINLSAFKKIQQSGVYVHRLTNVFPSSTFPSHYTMATGLYPESHGIVDNAFYDPIIDTTFRIGNPKSANDSRFFDVGAEPIWVTNQLQGYKTGIVFWIGSEAEVKGVRPNFYLKPYNGSIPFEQRIDLLMNWYENEGINLGLLYYHQPDKAGHIYGAGSHEVLESIEYINSQLEYLLMSIESRPNLKCSLNLVVSSDHGMANMSADRIIYLNDYIESSEYLSTPQRFAVVWTLWPKNGSSAESLYRKLKGKHQYMKVYLKDKLPKRLHFEKSWRIGPVVVFADLGWTIAAERNSLYSFTLKGGHGYDPINEEMSSFLMAMGPRVRNNHTDLSDGDVHLVDIYDMLCLLLDLEPAPNNGSIDRILPFLTLQRNGSNSKRIQSTAYIVVIIVSILMSHIALFPLSSM</sequence>
<proteinExistence type="predicted"/>
<evidence type="ECO:0000256" key="2">
    <source>
        <dbReference type="SAM" id="SignalP"/>
    </source>
</evidence>
<evidence type="ECO:0000256" key="1">
    <source>
        <dbReference type="SAM" id="Phobius"/>
    </source>
</evidence>
<dbReference type="SUPFAM" id="SSF53649">
    <property type="entry name" value="Alkaline phosphatase-like"/>
    <property type="match status" value="1"/>
</dbReference>
<dbReference type="Pfam" id="PF01663">
    <property type="entry name" value="Phosphodiest"/>
    <property type="match status" value="1"/>
</dbReference>
<accession>A0AA85JFM9</accession>
<feature type="chain" id="PRO_5041717513" description="Ectonucleotide pyrophosphatase/phosphodiesterase family member 5" evidence="2">
    <location>
        <begin position="26"/>
        <end position="459"/>
    </location>
</feature>
<keyword evidence="1" id="KW-1133">Transmembrane helix</keyword>
<feature type="transmembrane region" description="Helical" evidence="1">
    <location>
        <begin position="437"/>
        <end position="456"/>
    </location>
</feature>
<evidence type="ECO:0008006" key="5">
    <source>
        <dbReference type="Google" id="ProtNLM"/>
    </source>
</evidence>